<dbReference type="OrthoDB" id="9805696at2"/>
<feature type="compositionally biased region" description="Basic residues" evidence="8">
    <location>
        <begin position="409"/>
        <end position="427"/>
    </location>
</feature>
<dbReference type="PROSITE" id="PS51194">
    <property type="entry name" value="HELICASE_CTER"/>
    <property type="match status" value="1"/>
</dbReference>
<dbReference type="SMART" id="SM00490">
    <property type="entry name" value="HELICc"/>
    <property type="match status" value="1"/>
</dbReference>
<proteinExistence type="inferred from homology"/>
<dbReference type="PROSITE" id="PS51195">
    <property type="entry name" value="Q_MOTIF"/>
    <property type="match status" value="1"/>
</dbReference>
<dbReference type="GO" id="GO:0005524">
    <property type="term" value="F:ATP binding"/>
    <property type="evidence" value="ECO:0007669"/>
    <property type="project" value="UniProtKB-KW"/>
</dbReference>
<protein>
    <submittedName>
        <fullName evidence="12">RNA helicase</fullName>
    </submittedName>
</protein>
<evidence type="ECO:0000313" key="13">
    <source>
        <dbReference type="Proteomes" id="UP000243451"/>
    </source>
</evidence>
<gene>
    <name evidence="12" type="ORF">C1949_07000</name>
</gene>
<evidence type="ECO:0000313" key="12">
    <source>
        <dbReference type="EMBL" id="POB04707.1"/>
    </source>
</evidence>
<keyword evidence="2 7" id="KW-0378">Hydrolase</keyword>
<dbReference type="GO" id="GO:0003724">
    <property type="term" value="F:RNA helicase activity"/>
    <property type="evidence" value="ECO:0007669"/>
    <property type="project" value="InterPro"/>
</dbReference>
<keyword evidence="1 7" id="KW-0547">Nucleotide-binding</keyword>
<dbReference type="CDD" id="cd00268">
    <property type="entry name" value="DEADc"/>
    <property type="match status" value="1"/>
</dbReference>
<dbReference type="InterPro" id="IPR014001">
    <property type="entry name" value="Helicase_ATP-bd"/>
</dbReference>
<accession>A0A2P4EXH0</accession>
<evidence type="ECO:0000256" key="1">
    <source>
        <dbReference type="ARBA" id="ARBA00022741"/>
    </source>
</evidence>
<dbReference type="EMBL" id="PPSK01000004">
    <property type="protein sequence ID" value="POB04707.1"/>
    <property type="molecule type" value="Genomic_DNA"/>
</dbReference>
<dbReference type="GO" id="GO:0003676">
    <property type="term" value="F:nucleic acid binding"/>
    <property type="evidence" value="ECO:0007669"/>
    <property type="project" value="InterPro"/>
</dbReference>
<evidence type="ECO:0000256" key="7">
    <source>
        <dbReference type="RuleBase" id="RU000492"/>
    </source>
</evidence>
<evidence type="ECO:0000256" key="8">
    <source>
        <dbReference type="SAM" id="MobiDB-lite"/>
    </source>
</evidence>
<evidence type="ECO:0000259" key="11">
    <source>
        <dbReference type="PROSITE" id="PS51195"/>
    </source>
</evidence>
<evidence type="ECO:0000256" key="3">
    <source>
        <dbReference type="ARBA" id="ARBA00022806"/>
    </source>
</evidence>
<evidence type="ECO:0000259" key="9">
    <source>
        <dbReference type="PROSITE" id="PS51192"/>
    </source>
</evidence>
<keyword evidence="4 7" id="KW-0067">ATP-binding</keyword>
<dbReference type="GO" id="GO:0005829">
    <property type="term" value="C:cytosol"/>
    <property type="evidence" value="ECO:0007669"/>
    <property type="project" value="TreeGrafter"/>
</dbReference>
<evidence type="ECO:0000256" key="6">
    <source>
        <dbReference type="PROSITE-ProRule" id="PRU00552"/>
    </source>
</evidence>
<dbReference type="Gene3D" id="3.40.50.300">
    <property type="entry name" value="P-loop containing nucleotide triphosphate hydrolases"/>
    <property type="match status" value="2"/>
</dbReference>
<dbReference type="InterPro" id="IPR044742">
    <property type="entry name" value="DEAD/DEAH_RhlB"/>
</dbReference>
<dbReference type="SMART" id="SM00487">
    <property type="entry name" value="DEXDc"/>
    <property type="match status" value="1"/>
</dbReference>
<dbReference type="InterPro" id="IPR050079">
    <property type="entry name" value="DEAD_box_RNA_helicase"/>
</dbReference>
<dbReference type="InterPro" id="IPR001650">
    <property type="entry name" value="Helicase_C-like"/>
</dbReference>
<dbReference type="PANTHER" id="PTHR47959">
    <property type="entry name" value="ATP-DEPENDENT RNA HELICASE RHLE-RELATED"/>
    <property type="match status" value="1"/>
</dbReference>
<evidence type="ECO:0000256" key="5">
    <source>
        <dbReference type="ARBA" id="ARBA00038437"/>
    </source>
</evidence>
<dbReference type="SUPFAM" id="SSF52540">
    <property type="entry name" value="P-loop containing nucleoside triphosphate hydrolases"/>
    <property type="match status" value="1"/>
</dbReference>
<feature type="region of interest" description="Disordered" evidence="8">
    <location>
        <begin position="407"/>
        <end position="469"/>
    </location>
</feature>
<dbReference type="InterPro" id="IPR011545">
    <property type="entry name" value="DEAD/DEAH_box_helicase_dom"/>
</dbReference>
<dbReference type="Pfam" id="PF00270">
    <property type="entry name" value="DEAD"/>
    <property type="match status" value="1"/>
</dbReference>
<dbReference type="InterPro" id="IPR027417">
    <property type="entry name" value="P-loop_NTPase"/>
</dbReference>
<dbReference type="InterPro" id="IPR000629">
    <property type="entry name" value="RNA-helicase_DEAD-box_CS"/>
</dbReference>
<dbReference type="CDD" id="cd18787">
    <property type="entry name" value="SF2_C_DEAD"/>
    <property type="match status" value="1"/>
</dbReference>
<feature type="domain" description="DEAD-box RNA helicase Q" evidence="11">
    <location>
        <begin position="29"/>
        <end position="57"/>
    </location>
</feature>
<evidence type="ECO:0000259" key="10">
    <source>
        <dbReference type="PROSITE" id="PS51194"/>
    </source>
</evidence>
<dbReference type="Proteomes" id="UP000243451">
    <property type="component" value="Unassembled WGS sequence"/>
</dbReference>
<name>A0A2P4EXH0_9GAMM</name>
<dbReference type="GO" id="GO:0016787">
    <property type="term" value="F:hydrolase activity"/>
    <property type="evidence" value="ECO:0007669"/>
    <property type="project" value="UniProtKB-KW"/>
</dbReference>
<dbReference type="Pfam" id="PF00271">
    <property type="entry name" value="Helicase_C"/>
    <property type="match status" value="1"/>
</dbReference>
<evidence type="ECO:0000256" key="4">
    <source>
        <dbReference type="ARBA" id="ARBA00022840"/>
    </source>
</evidence>
<comment type="caution">
    <text evidence="12">The sequence shown here is derived from an EMBL/GenBank/DDBJ whole genome shotgun (WGS) entry which is preliminary data.</text>
</comment>
<feature type="domain" description="Helicase ATP-binding" evidence="9">
    <location>
        <begin position="60"/>
        <end position="233"/>
    </location>
</feature>
<keyword evidence="3 7" id="KW-0347">Helicase</keyword>
<sequence length="469" mass="51473">MRCAAPTARRRLHSAKLALCFLPNSRVTSLFSQFDLHERVLKALAELSFQQPTDVQAAAIPPAIEGKDLYVIAQTGSGKTAAFVLPMLQRLLADDSKPLAPRGLILVPTRELARQVSKDIAALAKFTFIKAEQVTGGEDFRVQAARLRKNPDIVVATPGRALEQLTAGNLELSSVQTLVLDEADRMLDMGFAEDVGKLAAACPDQRQTMLFSATKGNRGLQRMIDSVLTEPQILALNSVRDDTPSITQQVIPADDNPHKEAMLKWLMLNQGEGKTIVFTNTRVMADRINGVLRALDLRVYVLHGEKDQKDRYMAVERFKQGANGILVATDVAARGLDIVELDRVVNFDMPRSGDDYLHRVGRTGRAGAEGLAISLVCPHEWNLMSSIERYLRRQFERRLLAEVPGSFKGPKKVKASGKPVGSKKKKDGKKDGKKAAPKSKKPRAGKRPSRPPVGQVVTSSDGLAPPKRR</sequence>
<feature type="short sequence motif" description="Q motif" evidence="6">
    <location>
        <begin position="29"/>
        <end position="57"/>
    </location>
</feature>
<evidence type="ECO:0000256" key="2">
    <source>
        <dbReference type="ARBA" id="ARBA00022801"/>
    </source>
</evidence>
<comment type="similarity">
    <text evidence="5 7">Belongs to the DEAD box helicase family.</text>
</comment>
<dbReference type="InterPro" id="IPR014014">
    <property type="entry name" value="RNA_helicase_DEAD_Q_motif"/>
</dbReference>
<reference evidence="12 13" key="1">
    <citation type="submission" date="2018-01" db="EMBL/GenBank/DDBJ databases">
        <title>Draft genome of the type strain Pseudomonas oceani DSM 100277 isolated from the deep water in Okinawa trough, northwestern Pacific Ocean.</title>
        <authorList>
            <person name="Gomila M."/>
            <person name="Mulet M."/>
            <person name="Garcia-Valdes E."/>
            <person name="Lalucat J."/>
        </authorList>
    </citation>
    <scope>NUCLEOTIDE SEQUENCE [LARGE SCALE GENOMIC DNA]</scope>
    <source>
        <strain evidence="12 13">DSM 100277</strain>
    </source>
</reference>
<dbReference type="PROSITE" id="PS00039">
    <property type="entry name" value="DEAD_ATP_HELICASE"/>
    <property type="match status" value="1"/>
</dbReference>
<dbReference type="AlphaFoldDB" id="A0A2P4EXH0"/>
<organism evidence="12 13">
    <name type="scientific">Halopseudomonas oceani</name>
    <dbReference type="NCBI Taxonomy" id="1708783"/>
    <lineage>
        <taxon>Bacteria</taxon>
        <taxon>Pseudomonadati</taxon>
        <taxon>Pseudomonadota</taxon>
        <taxon>Gammaproteobacteria</taxon>
        <taxon>Pseudomonadales</taxon>
        <taxon>Pseudomonadaceae</taxon>
        <taxon>Halopseudomonas</taxon>
    </lineage>
</organism>
<dbReference type="PANTHER" id="PTHR47959:SF3">
    <property type="entry name" value="ATP-DEPENDENT RNA HELICASE SRMB"/>
    <property type="match status" value="1"/>
</dbReference>
<keyword evidence="13" id="KW-1185">Reference proteome</keyword>
<feature type="domain" description="Helicase C-terminal" evidence="10">
    <location>
        <begin position="262"/>
        <end position="411"/>
    </location>
</feature>
<feature type="compositionally biased region" description="Basic residues" evidence="8">
    <location>
        <begin position="435"/>
        <end position="449"/>
    </location>
</feature>
<dbReference type="PROSITE" id="PS51192">
    <property type="entry name" value="HELICASE_ATP_BIND_1"/>
    <property type="match status" value="1"/>
</dbReference>